<dbReference type="AlphaFoldDB" id="A0A4Y2JRF6"/>
<keyword evidence="1" id="KW-0812">Transmembrane</keyword>
<dbReference type="Proteomes" id="UP000499080">
    <property type="component" value="Unassembled WGS sequence"/>
</dbReference>
<keyword evidence="1" id="KW-1133">Transmembrane helix</keyword>
<gene>
    <name evidence="2" type="ORF">AVEN_97202_1</name>
</gene>
<protein>
    <recommendedName>
        <fullName evidence="4">ATP-binding cassette sub-family A member 3</fullName>
    </recommendedName>
</protein>
<evidence type="ECO:0000256" key="1">
    <source>
        <dbReference type="SAM" id="Phobius"/>
    </source>
</evidence>
<evidence type="ECO:0000313" key="3">
    <source>
        <dbReference type="Proteomes" id="UP000499080"/>
    </source>
</evidence>
<feature type="non-terminal residue" evidence="2">
    <location>
        <position position="231"/>
    </location>
</feature>
<evidence type="ECO:0008006" key="4">
    <source>
        <dbReference type="Google" id="ProtNLM"/>
    </source>
</evidence>
<keyword evidence="1" id="KW-0472">Membrane</keyword>
<reference evidence="2 3" key="1">
    <citation type="journal article" date="2019" name="Sci. Rep.">
        <title>Orb-weaving spider Araneus ventricosus genome elucidates the spidroin gene catalogue.</title>
        <authorList>
            <person name="Kono N."/>
            <person name="Nakamura H."/>
            <person name="Ohtoshi R."/>
            <person name="Moran D.A.P."/>
            <person name="Shinohara A."/>
            <person name="Yoshida Y."/>
            <person name="Fujiwara M."/>
            <person name="Mori M."/>
            <person name="Tomita M."/>
            <person name="Arakawa K."/>
        </authorList>
    </citation>
    <scope>NUCLEOTIDE SEQUENCE [LARGE SCALE GENOMIC DNA]</scope>
</reference>
<name>A0A4Y2JRF6_ARAVE</name>
<sequence>MVATSGFRQFVILLYKGLLLRKRHYIVTFFELVIPVFVASILCIMQAQQTVYSDDRDFLGRKKGNLWEDYTTYKPSDPFEYAKAYGSDVEFVFTPDNDLTRKFVEDSAEFFRRRAEFRYRRTGVKGAPSEKELERYCVQQQRDDPSTIYIGTVFQNFGNELPTSLDYKIRFNTRFGTNFKTQLKYKMGAESFTSDSYSQTHFLAWQASVEGTFIQRRAAQEGKKVALEDYY</sequence>
<keyword evidence="3" id="KW-1185">Reference proteome</keyword>
<organism evidence="2 3">
    <name type="scientific">Araneus ventricosus</name>
    <name type="common">Orbweaver spider</name>
    <name type="synonym">Epeira ventricosa</name>
    <dbReference type="NCBI Taxonomy" id="182803"/>
    <lineage>
        <taxon>Eukaryota</taxon>
        <taxon>Metazoa</taxon>
        <taxon>Ecdysozoa</taxon>
        <taxon>Arthropoda</taxon>
        <taxon>Chelicerata</taxon>
        <taxon>Arachnida</taxon>
        <taxon>Araneae</taxon>
        <taxon>Araneomorphae</taxon>
        <taxon>Entelegynae</taxon>
        <taxon>Araneoidea</taxon>
        <taxon>Araneidae</taxon>
        <taxon>Araneus</taxon>
    </lineage>
</organism>
<dbReference type="OrthoDB" id="6437418at2759"/>
<proteinExistence type="predicted"/>
<feature type="transmembrane region" description="Helical" evidence="1">
    <location>
        <begin position="25"/>
        <end position="47"/>
    </location>
</feature>
<evidence type="ECO:0000313" key="2">
    <source>
        <dbReference type="EMBL" id="GBM91932.1"/>
    </source>
</evidence>
<accession>A0A4Y2JRF6</accession>
<comment type="caution">
    <text evidence="2">The sequence shown here is derived from an EMBL/GenBank/DDBJ whole genome shotgun (WGS) entry which is preliminary data.</text>
</comment>
<dbReference type="EMBL" id="BGPR01003745">
    <property type="protein sequence ID" value="GBM91932.1"/>
    <property type="molecule type" value="Genomic_DNA"/>
</dbReference>